<name>A0A972NY55_9BURK</name>
<feature type="domain" description="HTH hxlR-type" evidence="4">
    <location>
        <begin position="1"/>
        <end position="101"/>
    </location>
</feature>
<reference evidence="5 6" key="1">
    <citation type="submission" date="2019-11" db="EMBL/GenBank/DDBJ databases">
        <title>Metabolism of dissolved organic matter in forest soils.</title>
        <authorList>
            <person name="Cyle K.T."/>
            <person name="Wilhelm R.C."/>
            <person name="Martinez C.E."/>
        </authorList>
    </citation>
    <scope>NUCLEOTIDE SEQUENCE [LARGE SCALE GENOMIC DNA]</scope>
    <source>
        <strain evidence="5 6">5N</strain>
    </source>
</reference>
<dbReference type="InterPro" id="IPR036390">
    <property type="entry name" value="WH_DNA-bd_sf"/>
</dbReference>
<dbReference type="Pfam" id="PF01638">
    <property type="entry name" value="HxlR"/>
    <property type="match status" value="1"/>
</dbReference>
<evidence type="ECO:0000256" key="1">
    <source>
        <dbReference type="ARBA" id="ARBA00023015"/>
    </source>
</evidence>
<dbReference type="AlphaFoldDB" id="A0A972NY55"/>
<keyword evidence="2" id="KW-0238">DNA-binding</keyword>
<sequence length="120" mass="13885">MQHVQRRTVAFLLGTPTTTLTTAVRDNPLRFVEIRRRIQGVSDRMLTQTLRAMERDGLVQRKVYDERLPRVEYALSSLARSALPIVVELKKWAECSLESIEASMQRFDSNIDPRVAFHQT</sequence>
<dbReference type="PANTHER" id="PTHR33204">
    <property type="entry name" value="TRANSCRIPTIONAL REGULATOR, MARR FAMILY"/>
    <property type="match status" value="1"/>
</dbReference>
<dbReference type="SUPFAM" id="SSF46785">
    <property type="entry name" value="Winged helix' DNA-binding domain"/>
    <property type="match status" value="1"/>
</dbReference>
<dbReference type="Proteomes" id="UP000655523">
    <property type="component" value="Unassembled WGS sequence"/>
</dbReference>
<keyword evidence="6" id="KW-1185">Reference proteome</keyword>
<dbReference type="PROSITE" id="PS51118">
    <property type="entry name" value="HTH_HXLR"/>
    <property type="match status" value="1"/>
</dbReference>
<keyword evidence="3" id="KW-0804">Transcription</keyword>
<proteinExistence type="predicted"/>
<organism evidence="5 6">
    <name type="scientific">Paraburkholderia elongata</name>
    <dbReference type="NCBI Taxonomy" id="2675747"/>
    <lineage>
        <taxon>Bacteria</taxon>
        <taxon>Pseudomonadati</taxon>
        <taxon>Pseudomonadota</taxon>
        <taxon>Betaproteobacteria</taxon>
        <taxon>Burkholderiales</taxon>
        <taxon>Burkholderiaceae</taxon>
        <taxon>Paraburkholderia</taxon>
    </lineage>
</organism>
<evidence type="ECO:0000313" key="5">
    <source>
        <dbReference type="EMBL" id="NPT61956.1"/>
    </source>
</evidence>
<dbReference type="GO" id="GO:0003677">
    <property type="term" value="F:DNA binding"/>
    <property type="evidence" value="ECO:0007669"/>
    <property type="project" value="UniProtKB-KW"/>
</dbReference>
<evidence type="ECO:0000256" key="2">
    <source>
        <dbReference type="ARBA" id="ARBA00023125"/>
    </source>
</evidence>
<evidence type="ECO:0000313" key="6">
    <source>
        <dbReference type="Proteomes" id="UP000655523"/>
    </source>
</evidence>
<dbReference type="PANTHER" id="PTHR33204:SF18">
    <property type="entry name" value="TRANSCRIPTIONAL REGULATORY PROTEIN"/>
    <property type="match status" value="1"/>
</dbReference>
<evidence type="ECO:0000256" key="3">
    <source>
        <dbReference type="ARBA" id="ARBA00023163"/>
    </source>
</evidence>
<protein>
    <submittedName>
        <fullName evidence="5">Transcriptional regulator</fullName>
    </submittedName>
</protein>
<evidence type="ECO:0000259" key="4">
    <source>
        <dbReference type="PROSITE" id="PS51118"/>
    </source>
</evidence>
<dbReference type="InterPro" id="IPR036388">
    <property type="entry name" value="WH-like_DNA-bd_sf"/>
</dbReference>
<dbReference type="InterPro" id="IPR002577">
    <property type="entry name" value="HTH_HxlR"/>
</dbReference>
<dbReference type="EMBL" id="WOEZ01000293">
    <property type="protein sequence ID" value="NPT61956.1"/>
    <property type="molecule type" value="Genomic_DNA"/>
</dbReference>
<dbReference type="Gene3D" id="1.10.10.10">
    <property type="entry name" value="Winged helix-like DNA-binding domain superfamily/Winged helix DNA-binding domain"/>
    <property type="match status" value="1"/>
</dbReference>
<keyword evidence="1" id="KW-0805">Transcription regulation</keyword>
<accession>A0A972NY55</accession>
<gene>
    <name evidence="5" type="ORF">GNZ13_47420</name>
</gene>
<comment type="caution">
    <text evidence="5">The sequence shown here is derived from an EMBL/GenBank/DDBJ whole genome shotgun (WGS) entry which is preliminary data.</text>
</comment>